<feature type="region of interest" description="Disordered" evidence="1">
    <location>
        <begin position="197"/>
        <end position="232"/>
    </location>
</feature>
<gene>
    <name evidence="3" type="ORF">T440DRAFT_481150</name>
</gene>
<dbReference type="SUPFAM" id="SSF57959">
    <property type="entry name" value="Leucine zipper domain"/>
    <property type="match status" value="1"/>
</dbReference>
<dbReference type="InterPro" id="IPR052635">
    <property type="entry name" value="Sec_Metab_Biosynth_Reg"/>
</dbReference>
<reference evidence="3" key="1">
    <citation type="submission" date="2020-01" db="EMBL/GenBank/DDBJ databases">
        <authorList>
            <consortium name="DOE Joint Genome Institute"/>
            <person name="Haridas S."/>
            <person name="Albert R."/>
            <person name="Binder M."/>
            <person name="Bloem J."/>
            <person name="Labutti K."/>
            <person name="Salamov A."/>
            <person name="Andreopoulos B."/>
            <person name="Baker S.E."/>
            <person name="Barry K."/>
            <person name="Bills G."/>
            <person name="Bluhm B.H."/>
            <person name="Cannon C."/>
            <person name="Castanera R."/>
            <person name="Culley D.E."/>
            <person name="Daum C."/>
            <person name="Ezra D."/>
            <person name="Gonzalez J.B."/>
            <person name="Henrissat B."/>
            <person name="Kuo A."/>
            <person name="Liang C."/>
            <person name="Lipzen A."/>
            <person name="Lutzoni F."/>
            <person name="Magnuson J."/>
            <person name="Mondo S."/>
            <person name="Nolan M."/>
            <person name="Ohm R."/>
            <person name="Pangilinan J."/>
            <person name="Park H.-J."/>
            <person name="Ramirez L."/>
            <person name="Alfaro M."/>
            <person name="Sun H."/>
            <person name="Tritt A."/>
            <person name="Yoshinaga Y."/>
            <person name="Zwiers L.-H."/>
            <person name="Turgeon B.G."/>
            <person name="Goodwin S.B."/>
            <person name="Spatafora J.W."/>
            <person name="Crous P.W."/>
            <person name="Grigoriev I.V."/>
        </authorList>
    </citation>
    <scope>NUCLEOTIDE SEQUENCE</scope>
    <source>
        <strain evidence="3">IPT5</strain>
    </source>
</reference>
<feature type="region of interest" description="Disordered" evidence="1">
    <location>
        <begin position="1"/>
        <end position="31"/>
    </location>
</feature>
<dbReference type="InterPro" id="IPR004827">
    <property type="entry name" value="bZIP"/>
</dbReference>
<dbReference type="EMBL" id="MU006320">
    <property type="protein sequence ID" value="KAF2848069.1"/>
    <property type="molecule type" value="Genomic_DNA"/>
</dbReference>
<dbReference type="PROSITE" id="PS00036">
    <property type="entry name" value="BZIP_BASIC"/>
    <property type="match status" value="1"/>
</dbReference>
<proteinExistence type="predicted"/>
<protein>
    <recommendedName>
        <fullName evidence="2">BZIP domain-containing protein</fullName>
    </recommendedName>
</protein>
<organism evidence="3 4">
    <name type="scientific">Plenodomus tracheiphilus IPT5</name>
    <dbReference type="NCBI Taxonomy" id="1408161"/>
    <lineage>
        <taxon>Eukaryota</taxon>
        <taxon>Fungi</taxon>
        <taxon>Dikarya</taxon>
        <taxon>Ascomycota</taxon>
        <taxon>Pezizomycotina</taxon>
        <taxon>Dothideomycetes</taxon>
        <taxon>Pleosporomycetidae</taxon>
        <taxon>Pleosporales</taxon>
        <taxon>Pleosporineae</taxon>
        <taxon>Leptosphaeriaceae</taxon>
        <taxon>Plenodomus</taxon>
    </lineage>
</organism>
<keyword evidence="4" id="KW-1185">Reference proteome</keyword>
<dbReference type="Gene3D" id="1.20.5.170">
    <property type="match status" value="1"/>
</dbReference>
<dbReference type="GO" id="GO:0003700">
    <property type="term" value="F:DNA-binding transcription factor activity"/>
    <property type="evidence" value="ECO:0007669"/>
    <property type="project" value="InterPro"/>
</dbReference>
<feature type="region of interest" description="Disordered" evidence="1">
    <location>
        <begin position="65"/>
        <end position="106"/>
    </location>
</feature>
<accession>A0A6A7B143</accession>
<feature type="compositionally biased region" description="Polar residues" evidence="1">
    <location>
        <begin position="68"/>
        <end position="83"/>
    </location>
</feature>
<dbReference type="AlphaFoldDB" id="A0A6A7B143"/>
<evidence type="ECO:0000259" key="2">
    <source>
        <dbReference type="PROSITE" id="PS00036"/>
    </source>
</evidence>
<dbReference type="OrthoDB" id="194358at2759"/>
<dbReference type="PANTHER" id="PTHR39607">
    <property type="entry name" value="XANTHOCILLIN BIOSYNTHESIS CLUSTER TRANSCRIPTION FACTOR XANC-RELATED"/>
    <property type="match status" value="1"/>
</dbReference>
<evidence type="ECO:0000256" key="1">
    <source>
        <dbReference type="SAM" id="MobiDB-lite"/>
    </source>
</evidence>
<dbReference type="CDD" id="cd14688">
    <property type="entry name" value="bZIP_YAP"/>
    <property type="match status" value="1"/>
</dbReference>
<sequence length="315" mass="34568">MSSETQAPLKRGRTASSKSRGFESPSEELSHVANLVERRRVQNRISQRNYRNKIRNRLEKLEAMVETSKAQRSPSAHSPSASGETIEAGPSNPPNQDHTMRDSPPSTVPHTCMCTFRDAELLGLSGEDFETACSCGGVEDVHRSLSESLSPFSTFVDTTGPDSMFINLPSPESLHCNTPTTTFQEDFLQLGSVSAGSSLSEHTTNSASHSREASLVSLDQPRTPPIQQPYERSSFPFHVPMGYQMVPMSYAAPADRIGGQPWSPTPMNYPPGIRPVMPSTSMPHYILVPTPMMMVPMQHSIPSQHQGPIQPPTRP</sequence>
<dbReference type="Proteomes" id="UP000799423">
    <property type="component" value="Unassembled WGS sequence"/>
</dbReference>
<dbReference type="InterPro" id="IPR046347">
    <property type="entry name" value="bZIP_sf"/>
</dbReference>
<name>A0A6A7B143_9PLEO</name>
<feature type="domain" description="BZIP" evidence="2">
    <location>
        <begin position="38"/>
        <end position="53"/>
    </location>
</feature>
<feature type="compositionally biased region" description="Polar residues" evidence="1">
    <location>
        <begin position="197"/>
        <end position="208"/>
    </location>
</feature>
<evidence type="ECO:0000313" key="4">
    <source>
        <dbReference type="Proteomes" id="UP000799423"/>
    </source>
</evidence>
<evidence type="ECO:0000313" key="3">
    <source>
        <dbReference type="EMBL" id="KAF2848069.1"/>
    </source>
</evidence>
<dbReference type="PANTHER" id="PTHR39607:SF3">
    <property type="entry name" value="BZIP DOMAIN-CONTAINING PROTEIN"/>
    <property type="match status" value="1"/>
</dbReference>